<dbReference type="PANTHER" id="PTHR11857">
    <property type="entry name" value="ODORANT BINDING PROTEIN-RELATED"/>
    <property type="match status" value="1"/>
</dbReference>
<dbReference type="Pfam" id="PF01395">
    <property type="entry name" value="PBP_GOBP"/>
    <property type="match status" value="1"/>
</dbReference>
<accession>A0A182YQZ4</accession>
<keyword evidence="4" id="KW-0732">Signal</keyword>
<dbReference type="VEuPathDB" id="VectorBase:ASTEI10880"/>
<dbReference type="GO" id="GO:0007608">
    <property type="term" value="P:sensory perception of smell"/>
    <property type="evidence" value="ECO:0007669"/>
    <property type="project" value="TreeGrafter"/>
</dbReference>
<comment type="subcellular location">
    <subcellularLocation>
        <location evidence="1">Secreted</location>
    </subcellularLocation>
</comment>
<evidence type="ECO:0000313" key="7">
    <source>
        <dbReference type="Proteomes" id="UP000076408"/>
    </source>
</evidence>
<keyword evidence="3" id="KW-0964">Secreted</keyword>
<evidence type="ECO:0000256" key="5">
    <source>
        <dbReference type="ARBA" id="ARBA00023157"/>
    </source>
</evidence>
<comment type="similarity">
    <text evidence="2">Belongs to the PBP/GOBP family.</text>
</comment>
<dbReference type="OMA" id="FQEPIAK"/>
<dbReference type="Gene3D" id="1.10.238.20">
    <property type="entry name" value="Pheromone/general odorant binding protein domain"/>
    <property type="match status" value="1"/>
</dbReference>
<dbReference type="AlphaFoldDB" id="A0A182YQZ4"/>
<reference evidence="7" key="1">
    <citation type="journal article" date="2014" name="Genome Biol.">
        <title>Genome analysis of a major urban malaria vector mosquito, Anopheles stephensi.</title>
        <authorList>
            <person name="Jiang X."/>
            <person name="Peery A."/>
            <person name="Hall A.B."/>
            <person name="Sharma A."/>
            <person name="Chen X.G."/>
            <person name="Waterhouse R.M."/>
            <person name="Komissarov A."/>
            <person name="Riehle M.M."/>
            <person name="Shouche Y."/>
            <person name="Sharakhova M.V."/>
            <person name="Lawson D."/>
            <person name="Pakpour N."/>
            <person name="Arensburger P."/>
            <person name="Davidson V.L."/>
            <person name="Eiglmeier K."/>
            <person name="Emrich S."/>
            <person name="George P."/>
            <person name="Kennedy R.C."/>
            <person name="Mane S.P."/>
            <person name="Maslen G."/>
            <person name="Oringanje C."/>
            <person name="Qi Y."/>
            <person name="Settlage R."/>
            <person name="Tojo M."/>
            <person name="Tubio J.M."/>
            <person name="Unger M.F."/>
            <person name="Wang B."/>
            <person name="Vernick K.D."/>
            <person name="Ribeiro J.M."/>
            <person name="James A.A."/>
            <person name="Michel K."/>
            <person name="Riehle M.A."/>
            <person name="Luckhart S."/>
            <person name="Sharakhov I.V."/>
            <person name="Tu Z."/>
        </authorList>
    </citation>
    <scope>NUCLEOTIDE SEQUENCE [LARGE SCALE GENOMIC DNA]</scope>
    <source>
        <strain evidence="7">Indian</strain>
    </source>
</reference>
<dbReference type="FunFam" id="1.10.238.20:FF:000003">
    <property type="entry name" value="AGAP010409-PA"/>
    <property type="match status" value="1"/>
</dbReference>
<proteinExistence type="inferred from homology"/>
<dbReference type="InterPro" id="IPR006170">
    <property type="entry name" value="PBP/GOBP"/>
</dbReference>
<dbReference type="Proteomes" id="UP000076408">
    <property type="component" value="Unassembled WGS sequence"/>
</dbReference>
<dbReference type="VEuPathDB" id="VectorBase:ASTE000136"/>
<dbReference type="EnsemblMetazoa" id="ASTEI10880-RA">
    <property type="protein sequence ID" value="ASTEI10880-PA"/>
    <property type="gene ID" value="ASTEI10880"/>
</dbReference>
<sequence>MDKSFVSVALAASVLVACVGAFHMPPLNPHKCGHKVHPVSVVQHHPVVPLVHHPVVQHHPEPVSVPVEVVKHTSASFRPASFLELLEIVLDCFNTLRIPLQRFPSYMSGIFPDDPETKCFLRCVAIKLGVYCDEAGADLDRHCVQFGLGECCENFANRHLVCLQQNSIPCPDRCTAAYKQELCFQEPIAKYLDYHFHELVGLLHQAKCSHDLKMLHP</sequence>
<keyword evidence="7" id="KW-1185">Reference proteome</keyword>
<evidence type="ECO:0000313" key="6">
    <source>
        <dbReference type="EnsemblMetazoa" id="ASTEI10880-PA"/>
    </source>
</evidence>
<dbReference type="VEuPathDB" id="VectorBase:ASTEI20_045782"/>
<reference evidence="6" key="2">
    <citation type="submission" date="2020-05" db="UniProtKB">
        <authorList>
            <consortium name="EnsemblMetazoa"/>
        </authorList>
    </citation>
    <scope>IDENTIFICATION</scope>
    <source>
        <strain evidence="6">Indian</strain>
    </source>
</reference>
<organism evidence="6 7">
    <name type="scientific">Anopheles stephensi</name>
    <name type="common">Indo-Pakistan malaria mosquito</name>
    <dbReference type="NCBI Taxonomy" id="30069"/>
    <lineage>
        <taxon>Eukaryota</taxon>
        <taxon>Metazoa</taxon>
        <taxon>Ecdysozoa</taxon>
        <taxon>Arthropoda</taxon>
        <taxon>Hexapoda</taxon>
        <taxon>Insecta</taxon>
        <taxon>Pterygota</taxon>
        <taxon>Neoptera</taxon>
        <taxon>Endopterygota</taxon>
        <taxon>Diptera</taxon>
        <taxon>Nematocera</taxon>
        <taxon>Culicoidea</taxon>
        <taxon>Culicidae</taxon>
        <taxon>Anophelinae</taxon>
        <taxon>Anopheles</taxon>
    </lineage>
</organism>
<keyword evidence="5" id="KW-1015">Disulfide bond</keyword>
<dbReference type="GO" id="GO:0005549">
    <property type="term" value="F:odorant binding"/>
    <property type="evidence" value="ECO:0007669"/>
    <property type="project" value="InterPro"/>
</dbReference>
<dbReference type="GO" id="GO:0005615">
    <property type="term" value="C:extracellular space"/>
    <property type="evidence" value="ECO:0007669"/>
    <property type="project" value="TreeGrafter"/>
</dbReference>
<evidence type="ECO:0000256" key="3">
    <source>
        <dbReference type="ARBA" id="ARBA00022525"/>
    </source>
</evidence>
<evidence type="ECO:0000256" key="4">
    <source>
        <dbReference type="ARBA" id="ARBA00022729"/>
    </source>
</evidence>
<dbReference type="SUPFAM" id="SSF47565">
    <property type="entry name" value="Insect pheromone/odorant-binding proteins"/>
    <property type="match status" value="1"/>
</dbReference>
<dbReference type="PROSITE" id="PS51257">
    <property type="entry name" value="PROKAR_LIPOPROTEIN"/>
    <property type="match status" value="1"/>
</dbReference>
<protein>
    <submittedName>
        <fullName evidence="6">Uncharacterized protein</fullName>
    </submittedName>
</protein>
<dbReference type="PANTHER" id="PTHR11857:SF46">
    <property type="entry name" value="GENERAL ODORANT-BINDING PROTEIN 99A-RELATED"/>
    <property type="match status" value="1"/>
</dbReference>
<dbReference type="STRING" id="30069.A0A182YQZ4"/>
<dbReference type="CDD" id="cd23992">
    <property type="entry name" value="PBP_GOBP"/>
    <property type="match status" value="1"/>
</dbReference>
<dbReference type="InterPro" id="IPR036728">
    <property type="entry name" value="PBP_GOBP_sf"/>
</dbReference>
<name>A0A182YQZ4_ANOST</name>
<evidence type="ECO:0000256" key="2">
    <source>
        <dbReference type="ARBA" id="ARBA00008098"/>
    </source>
</evidence>
<evidence type="ECO:0000256" key="1">
    <source>
        <dbReference type="ARBA" id="ARBA00004613"/>
    </source>
</evidence>